<protein>
    <recommendedName>
        <fullName evidence="2">asparagine synthase (glutamine-hydrolyzing)</fullName>
        <ecNumber evidence="2">6.3.5.4</ecNumber>
    </recommendedName>
</protein>
<name>A0A852TY33_9ACTN</name>
<dbReference type="GO" id="GO:0006529">
    <property type="term" value="P:asparagine biosynthetic process"/>
    <property type="evidence" value="ECO:0007669"/>
    <property type="project" value="UniProtKB-KW"/>
</dbReference>
<evidence type="ECO:0000313" key="6">
    <source>
        <dbReference type="EMBL" id="NYE48848.1"/>
    </source>
</evidence>
<feature type="domain" description="Asparagine synthetase" evidence="5">
    <location>
        <begin position="186"/>
        <end position="578"/>
    </location>
</feature>
<gene>
    <name evidence="6" type="ORF">HDA32_003968</name>
</gene>
<dbReference type="GO" id="GO:0004066">
    <property type="term" value="F:asparagine synthase (glutamine-hydrolyzing) activity"/>
    <property type="evidence" value="ECO:0007669"/>
    <property type="project" value="UniProtKB-EC"/>
</dbReference>
<evidence type="ECO:0000256" key="1">
    <source>
        <dbReference type="ARBA" id="ARBA00005187"/>
    </source>
</evidence>
<dbReference type="InterPro" id="IPR051786">
    <property type="entry name" value="ASN_synthetase/amidase"/>
</dbReference>
<dbReference type="NCBIfam" id="NF033561">
    <property type="entry name" value="macrolact_Ik_Al"/>
    <property type="match status" value="1"/>
</dbReference>
<dbReference type="Pfam" id="PF00733">
    <property type="entry name" value="Asn_synthase"/>
    <property type="match status" value="1"/>
</dbReference>
<organism evidence="6 7">
    <name type="scientific">Spinactinospora alkalitolerans</name>
    <dbReference type="NCBI Taxonomy" id="687207"/>
    <lineage>
        <taxon>Bacteria</taxon>
        <taxon>Bacillati</taxon>
        <taxon>Actinomycetota</taxon>
        <taxon>Actinomycetes</taxon>
        <taxon>Streptosporangiales</taxon>
        <taxon>Nocardiopsidaceae</taxon>
        <taxon>Spinactinospora</taxon>
    </lineage>
</organism>
<dbReference type="Gene3D" id="3.40.50.620">
    <property type="entry name" value="HUPs"/>
    <property type="match status" value="2"/>
</dbReference>
<dbReference type="SUPFAM" id="SSF52402">
    <property type="entry name" value="Adenine nucleotide alpha hydrolases-like"/>
    <property type="match status" value="1"/>
</dbReference>
<evidence type="ECO:0000256" key="4">
    <source>
        <dbReference type="ARBA" id="ARBA00048741"/>
    </source>
</evidence>
<keyword evidence="7" id="KW-1185">Reference proteome</keyword>
<dbReference type="EMBL" id="JACCCC010000001">
    <property type="protein sequence ID" value="NYE48848.1"/>
    <property type="molecule type" value="Genomic_DNA"/>
</dbReference>
<sequence length="595" mass="63355">MAVGKPIAERIDRCSLVLAEGRTSGRVRRLTSGPRRAVLFGECPASDETLARALTEAPIPAQAVTAVGSLPGAYGVSVTDGRETAVAGDLAGLVRIWFRRDENAVACATSPIPLAAADGLRLDRDALAAWMFCSDFSGGISGRPLFKGITELSPDRMLVVRDGRASVLQRPRCRQRTDFATASAALRRALSAAVERRVTRADSVTADFSGGLDSSSLALLATRYRTTSIPALTYTDAFAANDDDTGYATRLATAAPGLRQVLIKGNARTLPFTDMISAPFTDHPSLDAVIHGRDRTRLLPATGSALHLVGDGGDVVLGAPLTYLAALARPGTLRRFARESAGWARLRHRPLHRVVRAALAAAHTSYEDTLIALAARLEKPSEAPSAGHAPAMEHSIVWSSLNQSARWGTDDARGAAADLLLGAAKDSTDADGADAHAMRAVRRHAFMTRSFVQIAEDLGVQVAAPFFDHQVIAACMRLPTAERVSVDRAKPLLASAMEGLLPAELFDRRTKGDYTACEYHGVRRNAAALRALLHESRLGDLGIIRPDLVLRELETAVDGGHAAMAGLEEVFATEVWLRNLDDPPIPATVTVTAKG</sequence>
<dbReference type="RefSeq" id="WP_179644607.1">
    <property type="nucleotide sequence ID" value="NZ_BAAAYY010000010.1"/>
</dbReference>
<comment type="catalytic activity">
    <reaction evidence="4">
        <text>L-aspartate + L-glutamine + ATP + H2O = L-asparagine + L-glutamate + AMP + diphosphate + H(+)</text>
        <dbReference type="Rhea" id="RHEA:12228"/>
        <dbReference type="ChEBI" id="CHEBI:15377"/>
        <dbReference type="ChEBI" id="CHEBI:15378"/>
        <dbReference type="ChEBI" id="CHEBI:29985"/>
        <dbReference type="ChEBI" id="CHEBI:29991"/>
        <dbReference type="ChEBI" id="CHEBI:30616"/>
        <dbReference type="ChEBI" id="CHEBI:33019"/>
        <dbReference type="ChEBI" id="CHEBI:58048"/>
        <dbReference type="ChEBI" id="CHEBI:58359"/>
        <dbReference type="ChEBI" id="CHEBI:456215"/>
        <dbReference type="EC" id="6.3.5.4"/>
    </reaction>
</comment>
<dbReference type="Proteomes" id="UP000589036">
    <property type="component" value="Unassembled WGS sequence"/>
</dbReference>
<keyword evidence="3" id="KW-0061">Asparagine biosynthesis</keyword>
<dbReference type="PANTHER" id="PTHR43284:SF1">
    <property type="entry name" value="ASPARAGINE SYNTHETASE"/>
    <property type="match status" value="1"/>
</dbReference>
<evidence type="ECO:0000256" key="3">
    <source>
        <dbReference type="ARBA" id="ARBA00022888"/>
    </source>
</evidence>
<dbReference type="EC" id="6.3.5.4" evidence="2"/>
<evidence type="ECO:0000256" key="2">
    <source>
        <dbReference type="ARBA" id="ARBA00012737"/>
    </source>
</evidence>
<accession>A0A852TY33</accession>
<keyword evidence="6" id="KW-0436">Ligase</keyword>
<comment type="caution">
    <text evidence="6">The sequence shown here is derived from an EMBL/GenBank/DDBJ whole genome shotgun (WGS) entry which is preliminary data.</text>
</comment>
<evidence type="ECO:0000313" key="7">
    <source>
        <dbReference type="Proteomes" id="UP000589036"/>
    </source>
</evidence>
<dbReference type="InterPro" id="IPR001962">
    <property type="entry name" value="Asn_synthase"/>
</dbReference>
<dbReference type="PANTHER" id="PTHR43284">
    <property type="entry name" value="ASPARAGINE SYNTHETASE (GLUTAMINE-HYDROLYZING)"/>
    <property type="match status" value="1"/>
</dbReference>
<comment type="pathway">
    <text evidence="1">Amino-acid biosynthesis; L-asparagine biosynthesis; L-asparagine from L-aspartate (L-Gln route): step 1/1.</text>
</comment>
<proteinExistence type="predicted"/>
<dbReference type="InterPro" id="IPR014729">
    <property type="entry name" value="Rossmann-like_a/b/a_fold"/>
</dbReference>
<dbReference type="AlphaFoldDB" id="A0A852TY33"/>
<reference evidence="6 7" key="1">
    <citation type="submission" date="2020-07" db="EMBL/GenBank/DDBJ databases">
        <title>Sequencing the genomes of 1000 actinobacteria strains.</title>
        <authorList>
            <person name="Klenk H.-P."/>
        </authorList>
    </citation>
    <scope>NUCLEOTIDE SEQUENCE [LARGE SCALE GENOMIC DNA]</scope>
    <source>
        <strain evidence="6 7">CXB654</strain>
    </source>
</reference>
<evidence type="ECO:0000259" key="5">
    <source>
        <dbReference type="Pfam" id="PF00733"/>
    </source>
</evidence>
<keyword evidence="3" id="KW-0028">Amino-acid biosynthesis</keyword>